<dbReference type="HOGENOM" id="CLU_2035319_0_0_5"/>
<organism evidence="1 2">
    <name type="scientific">Methylorubrum extorquens (strain CM4 / NCIMB 13688)</name>
    <name type="common">Methylobacterium extorquens</name>
    <dbReference type="NCBI Taxonomy" id="440085"/>
    <lineage>
        <taxon>Bacteria</taxon>
        <taxon>Pseudomonadati</taxon>
        <taxon>Pseudomonadota</taxon>
        <taxon>Alphaproteobacteria</taxon>
        <taxon>Hyphomicrobiales</taxon>
        <taxon>Methylobacteriaceae</taxon>
        <taxon>Methylorubrum</taxon>
    </lineage>
</organism>
<proteinExistence type="predicted"/>
<dbReference type="RefSeq" id="WP_012605612.1">
    <property type="nucleotide sequence ID" value="NC_011757.1"/>
</dbReference>
<protein>
    <submittedName>
        <fullName evidence="1">Uncharacterized protein</fullName>
    </submittedName>
</protein>
<dbReference type="KEGG" id="mch:Mchl_0523"/>
<dbReference type="AlphaFoldDB" id="B7L1R2"/>
<name>B7L1R2_METC4</name>
<accession>B7L1R2</accession>
<reference evidence="1 2" key="2">
    <citation type="journal article" date="2012" name="J. Bacteriol.">
        <title>Complete genome sequences of six strains of the genus Methylobacterium.</title>
        <authorList>
            <person name="Marx C.J."/>
            <person name="Bringel F."/>
            <person name="Chistoserdova L."/>
            <person name="Moulin L."/>
            <person name="Farhan Ul Haque M."/>
            <person name="Fleischman D.E."/>
            <person name="Gruffaz C."/>
            <person name="Jourand P."/>
            <person name="Knief C."/>
            <person name="Lee M.C."/>
            <person name="Muller E.E."/>
            <person name="Nadalig T."/>
            <person name="Peyraud R."/>
            <person name="Roselli S."/>
            <person name="Russ L."/>
            <person name="Goodwin L.A."/>
            <person name="Ivanova N."/>
            <person name="Kyrpides N."/>
            <person name="Lajus A."/>
            <person name="Land M.L."/>
            <person name="Medigue C."/>
            <person name="Mikhailova N."/>
            <person name="Nolan M."/>
            <person name="Woyke T."/>
            <person name="Stolyar S."/>
            <person name="Vorholt J.A."/>
            <person name="Vuilleumier S."/>
        </authorList>
    </citation>
    <scope>NUCLEOTIDE SEQUENCE [LARGE SCALE GENOMIC DNA]</scope>
    <source>
        <strain evidence="2">CM4 / NCIMB 13688</strain>
    </source>
</reference>
<dbReference type="EMBL" id="CP001298">
    <property type="protein sequence ID" value="ACK81456.1"/>
    <property type="molecule type" value="Genomic_DNA"/>
</dbReference>
<evidence type="ECO:0000313" key="1">
    <source>
        <dbReference type="EMBL" id="ACK81456.1"/>
    </source>
</evidence>
<evidence type="ECO:0000313" key="2">
    <source>
        <dbReference type="Proteomes" id="UP000002385"/>
    </source>
</evidence>
<sequence>MVRGDDQEGRKGTYGVLEQADVVWSVWLEDRHTPVVRVIRGRELTGPDLWHGVLKVENGLGSLDMAATWGDEIGPLDDGKTLDVPEPAVPTHLIDLVMSDPVLLWDGSELDLASMRERQLA</sequence>
<dbReference type="Proteomes" id="UP000002385">
    <property type="component" value="Chromosome"/>
</dbReference>
<reference evidence="2" key="1">
    <citation type="submission" date="2008-12" db="EMBL/GenBank/DDBJ databases">
        <title>Complete sequence of chromosome of Methylobacterium chloromethanicum CM4.</title>
        <authorList>
            <consortium name="US DOE Joint Genome Institute"/>
            <person name="Lucas S."/>
            <person name="Copeland A."/>
            <person name="Lapidus A."/>
            <person name="Glavina del Rio T."/>
            <person name="Dalin E."/>
            <person name="Tice H."/>
            <person name="Bruce D."/>
            <person name="Goodwin L."/>
            <person name="Pitluck S."/>
            <person name="Chertkov O."/>
            <person name="Brettin T."/>
            <person name="Detter J.C."/>
            <person name="Han C."/>
            <person name="Larimer F."/>
            <person name="Land M."/>
            <person name="Hauser L."/>
            <person name="Kyrpides N."/>
            <person name="Mikhailova N."/>
            <person name="Marx C."/>
            <person name="Richardson P."/>
        </authorList>
    </citation>
    <scope>NUCLEOTIDE SEQUENCE [LARGE SCALE GENOMIC DNA]</scope>
    <source>
        <strain evidence="2">CM4 / NCIMB 13688</strain>
    </source>
</reference>
<gene>
    <name evidence="1" type="ordered locus">Mchl_0523</name>
</gene>